<dbReference type="Proteomes" id="UP000063308">
    <property type="component" value="Chromosome"/>
</dbReference>
<name>A0A0E4FW37_9BRAD</name>
<dbReference type="EMBL" id="AP014685">
    <property type="protein sequence ID" value="BAR57881.1"/>
    <property type="molecule type" value="Genomic_DNA"/>
</dbReference>
<accession>A0A0E4FW37</accession>
<organism evidence="1 2">
    <name type="scientific">Bradyrhizobium diazoefficiens</name>
    <dbReference type="NCBI Taxonomy" id="1355477"/>
    <lineage>
        <taxon>Bacteria</taxon>
        <taxon>Pseudomonadati</taxon>
        <taxon>Pseudomonadota</taxon>
        <taxon>Alphaproteobacteria</taxon>
        <taxon>Hyphomicrobiales</taxon>
        <taxon>Nitrobacteraceae</taxon>
        <taxon>Bradyrhizobium</taxon>
    </lineage>
</organism>
<protein>
    <submittedName>
        <fullName evidence="1">Uncharacterized protein</fullName>
    </submittedName>
</protein>
<evidence type="ECO:0000313" key="1">
    <source>
        <dbReference type="EMBL" id="BAR57881.1"/>
    </source>
</evidence>
<proteinExistence type="predicted"/>
<evidence type="ECO:0000313" key="2">
    <source>
        <dbReference type="Proteomes" id="UP000063308"/>
    </source>
</evidence>
<sequence>MTAQLARDLALLANFGKDGGLQPIELHVSQETLAG</sequence>
<dbReference type="AlphaFoldDB" id="A0A0E4FW37"/>
<reference evidence="1 2" key="1">
    <citation type="submission" date="2014-11" db="EMBL/GenBank/DDBJ databases">
        <title>Symbiosis island explosion on the genome of extra-slow-growing strains of soybean bradyrhizobia with massive insertion sequences.</title>
        <authorList>
            <person name="Iida T."/>
            <person name="Minamisawa K."/>
        </authorList>
    </citation>
    <scope>NUCLEOTIDE SEQUENCE [LARGE SCALE GENOMIC DNA]</scope>
    <source>
        <strain evidence="1 2">NK6</strain>
    </source>
</reference>
<gene>
    <name evidence="1" type="ORF">NK6_4715</name>
</gene>